<feature type="domain" description="DUF4401" evidence="2">
    <location>
        <begin position="34"/>
        <end position="344"/>
    </location>
</feature>
<keyword evidence="1" id="KW-0812">Transmembrane</keyword>
<keyword evidence="1" id="KW-1133">Transmembrane helix</keyword>
<dbReference type="InterPro" id="IPR025513">
    <property type="entry name" value="DUF4401"/>
</dbReference>
<organism evidence="3 4">
    <name type="scientific">Halopseudomonas salina</name>
    <dbReference type="NCBI Taxonomy" id="1323744"/>
    <lineage>
        <taxon>Bacteria</taxon>
        <taxon>Pseudomonadati</taxon>
        <taxon>Pseudomonadota</taxon>
        <taxon>Gammaproteobacteria</taxon>
        <taxon>Pseudomonadales</taxon>
        <taxon>Pseudomonadaceae</taxon>
        <taxon>Halopseudomonas</taxon>
    </lineage>
</organism>
<evidence type="ECO:0000256" key="1">
    <source>
        <dbReference type="SAM" id="Phobius"/>
    </source>
</evidence>
<feature type="transmembrane region" description="Helical" evidence="1">
    <location>
        <begin position="237"/>
        <end position="255"/>
    </location>
</feature>
<feature type="transmembrane region" description="Helical" evidence="1">
    <location>
        <begin position="301"/>
        <end position="322"/>
    </location>
</feature>
<proteinExistence type="predicted"/>
<feature type="transmembrane region" description="Helical" evidence="1">
    <location>
        <begin position="97"/>
        <end position="115"/>
    </location>
</feature>
<feature type="transmembrane region" description="Helical" evidence="1">
    <location>
        <begin position="67"/>
        <end position="85"/>
    </location>
</feature>
<gene>
    <name evidence="3" type="ORF">GCM10007418_05190</name>
</gene>
<evidence type="ECO:0000313" key="3">
    <source>
        <dbReference type="EMBL" id="GGC88453.1"/>
    </source>
</evidence>
<feature type="transmembrane region" description="Helical" evidence="1">
    <location>
        <begin position="328"/>
        <end position="346"/>
    </location>
</feature>
<feature type="transmembrane region" description="Helical" evidence="1">
    <location>
        <begin position="151"/>
        <end position="183"/>
    </location>
</feature>
<evidence type="ECO:0000313" key="4">
    <source>
        <dbReference type="Proteomes" id="UP000638188"/>
    </source>
</evidence>
<feature type="transmembrane region" description="Helical" evidence="1">
    <location>
        <begin position="267"/>
        <end position="294"/>
    </location>
</feature>
<dbReference type="RefSeq" id="WP_150277382.1">
    <property type="nucleotide sequence ID" value="NZ_BMFF01000001.1"/>
</dbReference>
<keyword evidence="1" id="KW-0472">Membrane</keyword>
<name>A0ABQ1P084_9GAMM</name>
<evidence type="ECO:0000259" key="2">
    <source>
        <dbReference type="Pfam" id="PF14351"/>
    </source>
</evidence>
<protein>
    <recommendedName>
        <fullName evidence="2">DUF4401 domain-containing protein</fullName>
    </recommendedName>
</protein>
<feature type="transmembrane region" description="Helical" evidence="1">
    <location>
        <begin position="35"/>
        <end position="61"/>
    </location>
</feature>
<keyword evidence="4" id="KW-1185">Reference proteome</keyword>
<dbReference type="Pfam" id="PF14351">
    <property type="entry name" value="DUF4401"/>
    <property type="match status" value="1"/>
</dbReference>
<reference evidence="4" key="1">
    <citation type="journal article" date="2019" name="Int. J. Syst. Evol. Microbiol.">
        <title>The Global Catalogue of Microorganisms (GCM) 10K type strain sequencing project: providing services to taxonomists for standard genome sequencing and annotation.</title>
        <authorList>
            <consortium name="The Broad Institute Genomics Platform"/>
            <consortium name="The Broad Institute Genome Sequencing Center for Infectious Disease"/>
            <person name="Wu L."/>
            <person name="Ma J."/>
        </authorList>
    </citation>
    <scope>NUCLEOTIDE SEQUENCE [LARGE SCALE GENOMIC DNA]</scope>
    <source>
        <strain evidence="4">CGMCC 1.12482</strain>
    </source>
</reference>
<feature type="transmembrane region" description="Helical" evidence="1">
    <location>
        <begin position="121"/>
        <end position="139"/>
    </location>
</feature>
<dbReference type="Proteomes" id="UP000638188">
    <property type="component" value="Unassembled WGS sequence"/>
</dbReference>
<comment type="caution">
    <text evidence="3">The sequence shown here is derived from an EMBL/GenBank/DDBJ whole genome shotgun (WGS) entry which is preliminary data.</text>
</comment>
<sequence>MSGKELAKLLDQMQAQLHLDASQRERLGAGSQTPWWLSGLLGLAAWVSSVLFILSFLGPWLALIEGTVGRAVAGVLLILAAVYLFRRRQPFTNQMGLALSLTGHGLLLFVVADRLGSDPDTLRPVALLGLLIATGLLWLPSSFLHRHVCALLMLVSTGVLIGSGAALAIYGVALAALACVLWLCRQRWATHSQAQRIRALTDAATLLSLLLALMPHEQLFHHMVEFQMLEAGHWSDAIYPAGVGAVLLGVVAWLGRRTAGLEYGLALAVSALVALLSHSAPGLVLSLALALALFHAGNRTWLLLMPAFASFYLFVLYYSLHISLLHKSLLMIACGVVLLAVARFIALRARRRA</sequence>
<accession>A0ABQ1P084</accession>
<dbReference type="EMBL" id="BMFF01000001">
    <property type="protein sequence ID" value="GGC88453.1"/>
    <property type="molecule type" value="Genomic_DNA"/>
</dbReference>